<organism evidence="2 3">
    <name type="scientific">Schizosaccharomyces japonicus (strain yFS275 / FY16936)</name>
    <name type="common">Fission yeast</name>
    <dbReference type="NCBI Taxonomy" id="402676"/>
    <lineage>
        <taxon>Eukaryota</taxon>
        <taxon>Fungi</taxon>
        <taxon>Dikarya</taxon>
        <taxon>Ascomycota</taxon>
        <taxon>Taphrinomycotina</taxon>
        <taxon>Schizosaccharomycetes</taxon>
        <taxon>Schizosaccharomycetales</taxon>
        <taxon>Schizosaccharomycetaceae</taxon>
        <taxon>Schizosaccharomyces</taxon>
    </lineage>
</organism>
<dbReference type="PANTHER" id="PTHR32251">
    <property type="entry name" value="3-OXO-5-ALPHA-STEROID 4-DEHYDROGENASE"/>
    <property type="match status" value="1"/>
</dbReference>
<feature type="transmembrane region" description="Helical" evidence="1">
    <location>
        <begin position="18"/>
        <end position="41"/>
    </location>
</feature>
<sequence>MTLATTLPAIFEPRDASLWSLAVAPFLSQAANISLFLGGKIGLCELYINTNPLVFGFELSIVLAFLLWIVSLYTHNPSQVDRCWPLLPTLFSFHYLVYAKLFNLSSKRLTIVCFLQAVWCIRLVFNYWRKGGYKSGAEDYRWVYAKRLIPRWAYPLFHLFFIHIFQVCLLFSLSAPTYLIMLSGKNKPFGLGDIAVLQLFMLAFFIEILADQQQWDYYRARNFYRRNKVVPQNVYFDLLSLARGFNTSGLFRFIRHPNFAAEQTIWFAFYLFGAVATNSILNWTIIGWLGLVAVFTGSTWLTESISSEKYVLYAKYQQKVGRFLPKFNGSHWQEEFDDESLKTD</sequence>
<dbReference type="GeneID" id="7052401"/>
<keyword evidence="3" id="KW-1185">Reference proteome</keyword>
<dbReference type="Gene3D" id="1.20.120.1630">
    <property type="match status" value="1"/>
</dbReference>
<dbReference type="RefSeq" id="XP_002172576.1">
    <property type="nucleotide sequence ID" value="XM_002172540.2"/>
</dbReference>
<dbReference type="VEuPathDB" id="FungiDB:SJAG_01326"/>
<evidence type="ECO:0000313" key="3">
    <source>
        <dbReference type="Proteomes" id="UP000001744"/>
    </source>
</evidence>
<dbReference type="HOGENOM" id="CLU_043418_0_1_1"/>
<dbReference type="eggNOG" id="KOG4650">
    <property type="taxonomic scope" value="Eukaryota"/>
</dbReference>
<protein>
    <submittedName>
        <fullName evidence="2">Steroid oxidoreductase superfamily protein</fullName>
    </submittedName>
</protein>
<dbReference type="EMBL" id="KE651168">
    <property type="protein sequence ID" value="EEB06283.1"/>
    <property type="molecule type" value="Genomic_DNA"/>
</dbReference>
<keyword evidence="1" id="KW-0812">Transmembrane</keyword>
<evidence type="ECO:0000256" key="1">
    <source>
        <dbReference type="SAM" id="Phobius"/>
    </source>
</evidence>
<evidence type="ECO:0000313" key="2">
    <source>
        <dbReference type="EMBL" id="EEB06283.1"/>
    </source>
</evidence>
<dbReference type="OrthoDB" id="201504at2759"/>
<dbReference type="PROSITE" id="PS50244">
    <property type="entry name" value="S5A_REDUCTASE"/>
    <property type="match status" value="1"/>
</dbReference>
<dbReference type="Proteomes" id="UP000001744">
    <property type="component" value="Unassembled WGS sequence"/>
</dbReference>
<dbReference type="JaponicusDB" id="SJAG_01326"/>
<feature type="transmembrane region" description="Helical" evidence="1">
    <location>
        <begin position="85"/>
        <end position="102"/>
    </location>
</feature>
<proteinExistence type="predicted"/>
<dbReference type="AlphaFoldDB" id="B6K0D3"/>
<dbReference type="OMA" id="WRKGGYQ"/>
<dbReference type="PANTHER" id="PTHR32251:SF23">
    <property type="entry name" value="3-OXO-5-ALPHA-STEROID 4-DEHYDROGENASE (DUF1295)"/>
    <property type="match status" value="1"/>
</dbReference>
<feature type="transmembrane region" description="Helical" evidence="1">
    <location>
        <begin position="191"/>
        <end position="210"/>
    </location>
</feature>
<dbReference type="InterPro" id="IPR010721">
    <property type="entry name" value="UstE-like"/>
</dbReference>
<gene>
    <name evidence="2" type="ORF">SJAG_01326</name>
</gene>
<dbReference type="Pfam" id="PF06966">
    <property type="entry name" value="DUF1295"/>
    <property type="match status" value="1"/>
</dbReference>
<keyword evidence="1" id="KW-0472">Membrane</keyword>
<keyword evidence="1" id="KW-1133">Transmembrane helix</keyword>
<feature type="transmembrane region" description="Helical" evidence="1">
    <location>
        <begin position="53"/>
        <end position="73"/>
    </location>
</feature>
<name>B6K0D3_SCHJY</name>
<dbReference type="GO" id="GO:0016020">
    <property type="term" value="C:membrane"/>
    <property type="evidence" value="ECO:0000318"/>
    <property type="project" value="GO_Central"/>
</dbReference>
<feature type="transmembrane region" description="Helical" evidence="1">
    <location>
        <begin position="156"/>
        <end position="179"/>
    </location>
</feature>
<accession>B6K0D3</accession>
<reference evidence="2 3" key="1">
    <citation type="journal article" date="2011" name="Science">
        <title>Comparative functional genomics of the fission yeasts.</title>
        <authorList>
            <person name="Rhind N."/>
            <person name="Chen Z."/>
            <person name="Yassour M."/>
            <person name="Thompson D.A."/>
            <person name="Haas B.J."/>
            <person name="Habib N."/>
            <person name="Wapinski I."/>
            <person name="Roy S."/>
            <person name="Lin M.F."/>
            <person name="Heiman D.I."/>
            <person name="Young S.K."/>
            <person name="Furuya K."/>
            <person name="Guo Y."/>
            <person name="Pidoux A."/>
            <person name="Chen H.M."/>
            <person name="Robbertse B."/>
            <person name="Goldberg J.M."/>
            <person name="Aoki K."/>
            <person name="Bayne E.H."/>
            <person name="Berlin A.M."/>
            <person name="Desjardins C.A."/>
            <person name="Dobbs E."/>
            <person name="Dukaj L."/>
            <person name="Fan L."/>
            <person name="FitzGerald M.G."/>
            <person name="French C."/>
            <person name="Gujja S."/>
            <person name="Hansen K."/>
            <person name="Keifenheim D."/>
            <person name="Levin J.Z."/>
            <person name="Mosher R.A."/>
            <person name="Mueller C.A."/>
            <person name="Pfiffner J."/>
            <person name="Priest M."/>
            <person name="Russ C."/>
            <person name="Smialowska A."/>
            <person name="Swoboda P."/>
            <person name="Sykes S.M."/>
            <person name="Vaughn M."/>
            <person name="Vengrova S."/>
            <person name="Yoder R."/>
            <person name="Zeng Q."/>
            <person name="Allshire R."/>
            <person name="Baulcombe D."/>
            <person name="Birren B.W."/>
            <person name="Brown W."/>
            <person name="Ekwall K."/>
            <person name="Kellis M."/>
            <person name="Leatherwood J."/>
            <person name="Levin H."/>
            <person name="Margalit H."/>
            <person name="Martienssen R."/>
            <person name="Nieduszynski C.A."/>
            <person name="Spatafora J.W."/>
            <person name="Friedman N."/>
            <person name="Dalgaard J.Z."/>
            <person name="Baumann P."/>
            <person name="Niki H."/>
            <person name="Regev A."/>
            <person name="Nusbaum C."/>
        </authorList>
    </citation>
    <scope>NUCLEOTIDE SEQUENCE [LARGE SCALE GENOMIC DNA]</scope>
    <source>
        <strain evidence="3">yFS275 / FY16936</strain>
    </source>
</reference>